<dbReference type="PANTHER" id="PTHR35527:SF2">
    <property type="entry name" value="HYDROLASE"/>
    <property type="match status" value="1"/>
</dbReference>
<accession>A0A9D2AF28</accession>
<protein>
    <submittedName>
        <fullName evidence="4">Linear amide C-N hydrolase</fullName>
    </submittedName>
</protein>
<reference evidence="4" key="2">
    <citation type="submission" date="2021-04" db="EMBL/GenBank/DDBJ databases">
        <authorList>
            <person name="Gilroy R."/>
        </authorList>
    </citation>
    <scope>NUCLEOTIDE SEQUENCE</scope>
    <source>
        <strain evidence="4">811</strain>
    </source>
</reference>
<dbReference type="SUPFAM" id="SSF56235">
    <property type="entry name" value="N-terminal nucleophile aminohydrolases (Ntn hydrolases)"/>
    <property type="match status" value="1"/>
</dbReference>
<dbReference type="InterPro" id="IPR029132">
    <property type="entry name" value="CBAH/NAAA_C"/>
</dbReference>
<dbReference type="InterPro" id="IPR029055">
    <property type="entry name" value="Ntn_hydrolases_N"/>
</dbReference>
<evidence type="ECO:0000256" key="2">
    <source>
        <dbReference type="ARBA" id="ARBA00022801"/>
    </source>
</evidence>
<evidence type="ECO:0000313" key="5">
    <source>
        <dbReference type="Proteomes" id="UP000824204"/>
    </source>
</evidence>
<keyword evidence="2 4" id="KW-0378">Hydrolase</keyword>
<dbReference type="InterPro" id="IPR052193">
    <property type="entry name" value="Peptidase_C59"/>
</dbReference>
<comment type="similarity">
    <text evidence="1">Belongs to the peptidase C59 family.</text>
</comment>
<sequence length="312" mass="35071">MCTCIAMRKGNFLFGRNMDIERSFGEMVVAVPRAFRMPYKLVRGSERRYAMMGMATVQEGVPLFAEAFNERGLCIASLRFEGNAHYFPMQRDGVYNLAPYEVIPFLLERCETVLQAVCLLRQTRIVALPFSPSLPLAPLHFILADAQNTFVAEPRSDGLHLYENRAGVLTNNPPFPYQMQRLSDYMHLSVRQPRNTFSAELPLRPYALGMGAMGLPGDASSCSRFVRAAFLLHNSKKGEGAAHLFHILSSAAVVRGSVITASGEEEYTRYSCVIDPKEGAYFYRTYDDLSVRCVRFSETEPEGTQLKEYLLG</sequence>
<evidence type="ECO:0000259" key="3">
    <source>
        <dbReference type="Pfam" id="PF02275"/>
    </source>
</evidence>
<dbReference type="Pfam" id="PF02275">
    <property type="entry name" value="CBAH"/>
    <property type="match status" value="1"/>
</dbReference>
<dbReference type="Proteomes" id="UP000824204">
    <property type="component" value="Unassembled WGS sequence"/>
</dbReference>
<dbReference type="PANTHER" id="PTHR35527">
    <property type="entry name" value="CHOLOYLGLYCINE HYDROLASE"/>
    <property type="match status" value="1"/>
</dbReference>
<gene>
    <name evidence="4" type="ORF">H9741_03180</name>
</gene>
<comment type="caution">
    <text evidence="4">The sequence shown here is derived from an EMBL/GenBank/DDBJ whole genome shotgun (WGS) entry which is preliminary data.</text>
</comment>
<dbReference type="AlphaFoldDB" id="A0A9D2AF28"/>
<dbReference type="Gene3D" id="3.60.60.10">
    <property type="entry name" value="Penicillin V Acylase, Chain A"/>
    <property type="match status" value="1"/>
</dbReference>
<organism evidence="4 5">
    <name type="scientific">Candidatus Borkfalkia faecipullorum</name>
    <dbReference type="NCBI Taxonomy" id="2838510"/>
    <lineage>
        <taxon>Bacteria</taxon>
        <taxon>Bacillati</taxon>
        <taxon>Bacillota</taxon>
        <taxon>Clostridia</taxon>
        <taxon>Christensenellales</taxon>
        <taxon>Christensenellaceae</taxon>
        <taxon>Candidatus Borkfalkia</taxon>
    </lineage>
</organism>
<name>A0A9D2AF28_9FIRM</name>
<evidence type="ECO:0000313" key="4">
    <source>
        <dbReference type="EMBL" id="HIX07448.1"/>
    </source>
</evidence>
<proteinExistence type="inferred from homology"/>
<dbReference type="GO" id="GO:0016787">
    <property type="term" value="F:hydrolase activity"/>
    <property type="evidence" value="ECO:0007669"/>
    <property type="project" value="UniProtKB-KW"/>
</dbReference>
<reference evidence="4" key="1">
    <citation type="journal article" date="2021" name="PeerJ">
        <title>Extensive microbial diversity within the chicken gut microbiome revealed by metagenomics and culture.</title>
        <authorList>
            <person name="Gilroy R."/>
            <person name="Ravi A."/>
            <person name="Getino M."/>
            <person name="Pursley I."/>
            <person name="Horton D.L."/>
            <person name="Alikhan N.F."/>
            <person name="Baker D."/>
            <person name="Gharbi K."/>
            <person name="Hall N."/>
            <person name="Watson M."/>
            <person name="Adriaenssens E.M."/>
            <person name="Foster-Nyarko E."/>
            <person name="Jarju S."/>
            <person name="Secka A."/>
            <person name="Antonio M."/>
            <person name="Oren A."/>
            <person name="Chaudhuri R.R."/>
            <person name="La Ragione R."/>
            <person name="Hildebrand F."/>
            <person name="Pallen M.J."/>
        </authorList>
    </citation>
    <scope>NUCLEOTIDE SEQUENCE</scope>
    <source>
        <strain evidence="4">811</strain>
    </source>
</reference>
<feature type="domain" description="Choloylglycine hydrolase/NAAA C-terminal" evidence="3">
    <location>
        <begin position="2"/>
        <end position="300"/>
    </location>
</feature>
<evidence type="ECO:0000256" key="1">
    <source>
        <dbReference type="ARBA" id="ARBA00006625"/>
    </source>
</evidence>
<dbReference type="EMBL" id="DXFX01000042">
    <property type="protein sequence ID" value="HIX07448.1"/>
    <property type="molecule type" value="Genomic_DNA"/>
</dbReference>